<feature type="signal peptide" evidence="9">
    <location>
        <begin position="1"/>
        <end position="18"/>
    </location>
</feature>
<protein>
    <submittedName>
        <fullName evidence="12">T-cell surface glycoprotein CD1a-like</fullName>
    </submittedName>
</protein>
<dbReference type="Proteomes" id="UP000504628">
    <property type="component" value="Chromosome 4"/>
</dbReference>
<evidence type="ECO:0000256" key="9">
    <source>
        <dbReference type="SAM" id="SignalP"/>
    </source>
</evidence>
<sequence>MLFLQISLLAVLLGGGDNEDAFQDQIFRLIGTLSLQNRSWTRSWGSGWLGDLEIKTWNSSSGGFISLRPWSNGNFSNNEMKETEVLLQTFHHELLHLLNKHASEWMLEYPFEVQKTFSCELHSGKVKVDLWRFAYQGSDLLSFKNSSWVPSPEGGTRALQICKTLNKRTVINKITEWRTTKSCPRYLLGLLDAGKADLQKQVKPEAWLSTGPNPSPDHLLLVCHVSGFYPKPISVMWMRGEQAQQGSQLSDILPNADGTWYPQIFLDVEATETSGLSCWVTHSSLEGQDIILYLDPPNSKALIILAVMLPLLLLLTGLAFWLKKRWTHCEPPSTLLPLERFQQPRFSKHT</sequence>
<dbReference type="GO" id="GO:0048007">
    <property type="term" value="P:antigen processing and presentation, exogenous lipid antigen via MHC class Ib"/>
    <property type="evidence" value="ECO:0007669"/>
    <property type="project" value="TreeGrafter"/>
</dbReference>
<dbReference type="GO" id="GO:0009897">
    <property type="term" value="C:external side of plasma membrane"/>
    <property type="evidence" value="ECO:0007669"/>
    <property type="project" value="TreeGrafter"/>
</dbReference>
<dbReference type="InterPro" id="IPR011162">
    <property type="entry name" value="MHC_I/II-like_Ag-recog"/>
</dbReference>
<dbReference type="InterPro" id="IPR037055">
    <property type="entry name" value="MHC_I-like_Ag-recog_sf"/>
</dbReference>
<evidence type="ECO:0000256" key="1">
    <source>
        <dbReference type="ARBA" id="ARBA00004251"/>
    </source>
</evidence>
<dbReference type="RefSeq" id="XP_028365908.1">
    <property type="nucleotide sequence ID" value="XM_028510107.2"/>
</dbReference>
<reference evidence="12" key="1">
    <citation type="submission" date="2025-08" db="UniProtKB">
        <authorList>
            <consortium name="RefSeq"/>
        </authorList>
    </citation>
    <scope>IDENTIFICATION</scope>
    <source>
        <tissue evidence="12">Muscle</tissue>
    </source>
</reference>
<keyword evidence="8" id="KW-0812">Transmembrane</keyword>
<feature type="transmembrane region" description="Helical" evidence="8">
    <location>
        <begin position="301"/>
        <end position="322"/>
    </location>
</feature>
<keyword evidence="6" id="KW-0325">Glycoprotein</keyword>
<dbReference type="AlphaFoldDB" id="A0A6J2LIK6"/>
<dbReference type="InterPro" id="IPR003597">
    <property type="entry name" value="Ig_C1-set"/>
</dbReference>
<dbReference type="InterPro" id="IPR011161">
    <property type="entry name" value="MHC_I-like_Ag-recog"/>
</dbReference>
<dbReference type="Gene3D" id="2.60.40.10">
    <property type="entry name" value="Immunoglobulins"/>
    <property type="match status" value="1"/>
</dbReference>
<dbReference type="GO" id="GO:0030883">
    <property type="term" value="F:endogenous lipid antigen binding"/>
    <property type="evidence" value="ECO:0007669"/>
    <property type="project" value="TreeGrafter"/>
</dbReference>
<keyword evidence="11" id="KW-1185">Reference proteome</keyword>
<comment type="subcellular location">
    <subcellularLocation>
        <location evidence="1">Cell membrane</location>
        <topology evidence="1">Single-pass type I membrane protein</topology>
    </subcellularLocation>
    <subcellularLocation>
        <location evidence="2">Endosome membrane</location>
    </subcellularLocation>
</comment>
<proteinExistence type="predicted"/>
<keyword evidence="3" id="KW-0967">Endosome</keyword>
<evidence type="ECO:0000256" key="7">
    <source>
        <dbReference type="ARBA" id="ARBA00023319"/>
    </source>
</evidence>
<dbReference type="InterPro" id="IPR050208">
    <property type="entry name" value="MHC_class-I_related"/>
</dbReference>
<dbReference type="CDD" id="cd21029">
    <property type="entry name" value="IgC1_CD1"/>
    <property type="match status" value="1"/>
</dbReference>
<dbReference type="InterPro" id="IPR013783">
    <property type="entry name" value="Ig-like_fold"/>
</dbReference>
<dbReference type="FunFam" id="2.60.40.10:FF:000254">
    <property type="entry name" value="Antigen-presenting glycoprotein CD1d1"/>
    <property type="match status" value="1"/>
</dbReference>
<dbReference type="SUPFAM" id="SSF48726">
    <property type="entry name" value="Immunoglobulin"/>
    <property type="match status" value="1"/>
</dbReference>
<keyword evidence="7" id="KW-0393">Immunoglobulin domain</keyword>
<dbReference type="SUPFAM" id="SSF54452">
    <property type="entry name" value="MHC antigen-recognition domain"/>
    <property type="match status" value="1"/>
</dbReference>
<evidence type="ECO:0000256" key="5">
    <source>
        <dbReference type="ARBA" id="ARBA00023136"/>
    </source>
</evidence>
<dbReference type="GeneID" id="114494782"/>
<evidence type="ECO:0000313" key="11">
    <source>
        <dbReference type="Proteomes" id="UP000504628"/>
    </source>
</evidence>
<evidence type="ECO:0000256" key="2">
    <source>
        <dbReference type="ARBA" id="ARBA00004608"/>
    </source>
</evidence>
<dbReference type="GO" id="GO:0005615">
    <property type="term" value="C:extracellular space"/>
    <property type="evidence" value="ECO:0007669"/>
    <property type="project" value="TreeGrafter"/>
</dbReference>
<evidence type="ECO:0000256" key="6">
    <source>
        <dbReference type="ARBA" id="ARBA00023180"/>
    </source>
</evidence>
<gene>
    <name evidence="12" type="primary">LOC114494782</name>
</gene>
<keyword evidence="5 8" id="KW-0472">Membrane</keyword>
<keyword evidence="4" id="KW-0391">Immunity</keyword>
<evidence type="ECO:0000256" key="3">
    <source>
        <dbReference type="ARBA" id="ARBA00022753"/>
    </source>
</evidence>
<dbReference type="GO" id="GO:0030884">
    <property type="term" value="F:exogenous lipid antigen binding"/>
    <property type="evidence" value="ECO:0007669"/>
    <property type="project" value="TreeGrafter"/>
</dbReference>
<dbReference type="InterPro" id="IPR036179">
    <property type="entry name" value="Ig-like_dom_sf"/>
</dbReference>
<keyword evidence="9" id="KW-0732">Signal</keyword>
<evidence type="ECO:0000256" key="4">
    <source>
        <dbReference type="ARBA" id="ARBA00022859"/>
    </source>
</evidence>
<dbReference type="Gene3D" id="3.30.500.10">
    <property type="entry name" value="MHC class I-like antigen recognition-like"/>
    <property type="match status" value="1"/>
</dbReference>
<evidence type="ECO:0000256" key="8">
    <source>
        <dbReference type="SAM" id="Phobius"/>
    </source>
</evidence>
<dbReference type="Pfam" id="PF07654">
    <property type="entry name" value="C1-set"/>
    <property type="match status" value="1"/>
</dbReference>
<dbReference type="PROSITE" id="PS50835">
    <property type="entry name" value="IG_LIKE"/>
    <property type="match status" value="1"/>
</dbReference>
<dbReference type="KEGG" id="pdic:114494782"/>
<dbReference type="GO" id="GO:0010008">
    <property type="term" value="C:endosome membrane"/>
    <property type="evidence" value="ECO:0007669"/>
    <property type="project" value="UniProtKB-SubCell"/>
</dbReference>
<dbReference type="InParanoid" id="A0A6J2LIK6"/>
<dbReference type="InterPro" id="IPR007110">
    <property type="entry name" value="Ig-like_dom"/>
</dbReference>
<dbReference type="FunCoup" id="A0A6J2LIK6">
    <property type="interactions" value="256"/>
</dbReference>
<organism evidence="11 12">
    <name type="scientific">Phyllostomus discolor</name>
    <name type="common">pale spear-nosed bat</name>
    <dbReference type="NCBI Taxonomy" id="89673"/>
    <lineage>
        <taxon>Eukaryota</taxon>
        <taxon>Metazoa</taxon>
        <taxon>Chordata</taxon>
        <taxon>Craniata</taxon>
        <taxon>Vertebrata</taxon>
        <taxon>Euteleostomi</taxon>
        <taxon>Mammalia</taxon>
        <taxon>Eutheria</taxon>
        <taxon>Laurasiatheria</taxon>
        <taxon>Chiroptera</taxon>
        <taxon>Yangochiroptera</taxon>
        <taxon>Phyllostomidae</taxon>
        <taxon>Phyllostominae</taxon>
        <taxon>Phyllostomus</taxon>
    </lineage>
</organism>
<dbReference type="PANTHER" id="PTHR16675:SF160">
    <property type="entry name" value="T-CELL SURFACE GLYCOPROTEIN CD1A"/>
    <property type="match status" value="1"/>
</dbReference>
<dbReference type="Pfam" id="PF16497">
    <property type="entry name" value="MHC_I_3"/>
    <property type="match status" value="1"/>
</dbReference>
<dbReference type="GO" id="GO:0048006">
    <property type="term" value="P:antigen processing and presentation, endogenous lipid antigen via MHC class Ib"/>
    <property type="evidence" value="ECO:0007669"/>
    <property type="project" value="TreeGrafter"/>
</dbReference>
<feature type="chain" id="PRO_5026998239" evidence="9">
    <location>
        <begin position="19"/>
        <end position="350"/>
    </location>
</feature>
<dbReference type="OrthoDB" id="8890485at2759"/>
<dbReference type="PANTHER" id="PTHR16675">
    <property type="entry name" value="MHC CLASS I-RELATED"/>
    <property type="match status" value="1"/>
</dbReference>
<dbReference type="SMART" id="SM00407">
    <property type="entry name" value="IGc1"/>
    <property type="match status" value="1"/>
</dbReference>
<dbReference type="GO" id="GO:0071723">
    <property type="term" value="F:lipopeptide binding"/>
    <property type="evidence" value="ECO:0007669"/>
    <property type="project" value="TreeGrafter"/>
</dbReference>
<dbReference type="GO" id="GO:0001916">
    <property type="term" value="P:positive regulation of T cell mediated cytotoxicity"/>
    <property type="evidence" value="ECO:0007669"/>
    <property type="project" value="TreeGrafter"/>
</dbReference>
<feature type="domain" description="Ig-like" evidence="10">
    <location>
        <begin position="184"/>
        <end position="284"/>
    </location>
</feature>
<dbReference type="GO" id="GO:0006955">
    <property type="term" value="P:immune response"/>
    <property type="evidence" value="ECO:0007669"/>
    <property type="project" value="TreeGrafter"/>
</dbReference>
<evidence type="ECO:0000313" key="12">
    <source>
        <dbReference type="RefSeq" id="XP_028365908.1"/>
    </source>
</evidence>
<accession>A0A6J2LIK6</accession>
<evidence type="ECO:0000259" key="10">
    <source>
        <dbReference type="PROSITE" id="PS50835"/>
    </source>
</evidence>
<keyword evidence="8" id="KW-1133">Transmembrane helix</keyword>
<name>A0A6J2LIK6_9CHIR</name>